<keyword evidence="4" id="KW-0547">Nucleotide-binding</keyword>
<name>A0A0D3JXN1_EMIH1</name>
<proteinExistence type="inferred from homology"/>
<evidence type="ECO:0000256" key="1">
    <source>
        <dbReference type="ARBA" id="ARBA00009283"/>
    </source>
</evidence>
<dbReference type="Gene3D" id="3.30.420.40">
    <property type="match status" value="1"/>
</dbReference>
<dbReference type="KEGG" id="ehx:EMIHUDRAFT_52732"/>
<reference evidence="6" key="1">
    <citation type="journal article" date="2013" name="Nature">
        <title>Pan genome of the phytoplankton Emiliania underpins its global distribution.</title>
        <authorList>
            <person name="Read B.A."/>
            <person name="Kegel J."/>
            <person name="Klute M.J."/>
            <person name="Kuo A."/>
            <person name="Lefebvre S.C."/>
            <person name="Maumus F."/>
            <person name="Mayer C."/>
            <person name="Miller J."/>
            <person name="Monier A."/>
            <person name="Salamov A."/>
            <person name="Young J."/>
            <person name="Aguilar M."/>
            <person name="Claverie J.M."/>
            <person name="Frickenhaus S."/>
            <person name="Gonzalez K."/>
            <person name="Herman E.K."/>
            <person name="Lin Y.C."/>
            <person name="Napier J."/>
            <person name="Ogata H."/>
            <person name="Sarno A.F."/>
            <person name="Shmutz J."/>
            <person name="Schroeder D."/>
            <person name="de Vargas C."/>
            <person name="Verret F."/>
            <person name="von Dassow P."/>
            <person name="Valentin K."/>
            <person name="Van de Peer Y."/>
            <person name="Wheeler G."/>
            <person name="Dacks J.B."/>
            <person name="Delwiche C.F."/>
            <person name="Dyhrman S.T."/>
            <person name="Glockner G."/>
            <person name="John U."/>
            <person name="Richards T."/>
            <person name="Worden A.Z."/>
            <person name="Zhang X."/>
            <person name="Grigoriev I.V."/>
            <person name="Allen A.E."/>
            <person name="Bidle K."/>
            <person name="Borodovsky M."/>
            <person name="Bowler C."/>
            <person name="Brownlee C."/>
            <person name="Cock J.M."/>
            <person name="Elias M."/>
            <person name="Gladyshev V.N."/>
            <person name="Groth M."/>
            <person name="Guda C."/>
            <person name="Hadaegh A."/>
            <person name="Iglesias-Rodriguez M.D."/>
            <person name="Jenkins J."/>
            <person name="Jones B.M."/>
            <person name="Lawson T."/>
            <person name="Leese F."/>
            <person name="Lindquist E."/>
            <person name="Lobanov A."/>
            <person name="Lomsadze A."/>
            <person name="Malik S.B."/>
            <person name="Marsh M.E."/>
            <person name="Mackinder L."/>
            <person name="Mock T."/>
            <person name="Mueller-Roeber B."/>
            <person name="Pagarete A."/>
            <person name="Parker M."/>
            <person name="Probert I."/>
            <person name="Quesneville H."/>
            <person name="Raines C."/>
            <person name="Rensing S.A."/>
            <person name="Riano-Pachon D.M."/>
            <person name="Richier S."/>
            <person name="Rokitta S."/>
            <person name="Shiraiwa Y."/>
            <person name="Soanes D.M."/>
            <person name="van der Giezen M."/>
            <person name="Wahlund T.M."/>
            <person name="Williams B."/>
            <person name="Wilson W."/>
            <person name="Wolfe G."/>
            <person name="Wurch L.L."/>
        </authorList>
    </citation>
    <scope>NUCLEOTIDE SEQUENCE</scope>
</reference>
<dbReference type="eggNOG" id="KOG1386">
    <property type="taxonomic scope" value="Eukaryota"/>
</dbReference>
<dbReference type="EnsemblProtists" id="EOD28266">
    <property type="protein sequence ID" value="EOD28266"/>
    <property type="gene ID" value="EMIHUDRAFT_52732"/>
</dbReference>
<dbReference type="GO" id="GO:0005524">
    <property type="term" value="F:ATP binding"/>
    <property type="evidence" value="ECO:0007669"/>
    <property type="project" value="UniProtKB-KW"/>
</dbReference>
<reference evidence="5" key="2">
    <citation type="submission" date="2024-10" db="UniProtKB">
        <authorList>
            <consortium name="EnsemblProtists"/>
        </authorList>
    </citation>
    <scope>IDENTIFICATION</scope>
</reference>
<evidence type="ECO:0008006" key="7">
    <source>
        <dbReference type="Google" id="ProtNLM"/>
    </source>
</evidence>
<accession>A0A0D3JXN1</accession>
<keyword evidence="6" id="KW-1185">Reference proteome</keyword>
<feature type="active site" description="Proton acceptor" evidence="3">
    <location>
        <position position="118"/>
    </location>
</feature>
<dbReference type="STRING" id="2903.R1EZ77"/>
<dbReference type="PANTHER" id="PTHR11782:SF83">
    <property type="entry name" value="GUANOSINE-DIPHOSPHATASE"/>
    <property type="match status" value="1"/>
</dbReference>
<evidence type="ECO:0000256" key="2">
    <source>
        <dbReference type="ARBA" id="ARBA00022801"/>
    </source>
</evidence>
<organism evidence="5 6">
    <name type="scientific">Emiliania huxleyi (strain CCMP1516)</name>
    <dbReference type="NCBI Taxonomy" id="280463"/>
    <lineage>
        <taxon>Eukaryota</taxon>
        <taxon>Haptista</taxon>
        <taxon>Haptophyta</taxon>
        <taxon>Prymnesiophyceae</taxon>
        <taxon>Isochrysidales</taxon>
        <taxon>Noelaerhabdaceae</taxon>
        <taxon>Emiliania</taxon>
    </lineage>
</organism>
<sequence length="355" mass="38522">QWGIILDCGSSGTRARVFSWPEKGWSITEADVELEIEPGISSFANNPEALTAYLAPLLDQARLAVPDPSTTKVRAFGTAGMRLLSEMEQVPIWSAVEAAITASGFEFAAAHTIAGGYEGLFNWLTNKYVLQTTLGKDVFLGCLDYGGASFQVTFAPASGVIQDFGYRLRVDSSQERVYSYSYMRSGQDQAMLRYAKALASRSQESPILDSPCHNQGFNFSMNVAGAGERTLRGTGDYSKCKELTQALLNQQNECLLEPCAAQGVYQPPPTGVKFWARGALFFTANGLGLVDWGDAKALSTNQISAKGAEFCAKPWADVASKYSQSYCFSSAYIVAMLNAYAFPPSDETAVVYSRK</sequence>
<evidence type="ECO:0000256" key="4">
    <source>
        <dbReference type="PIRSR" id="PIRSR600407-2"/>
    </source>
</evidence>
<evidence type="ECO:0000256" key="3">
    <source>
        <dbReference type="PIRSR" id="PIRSR600407-1"/>
    </source>
</evidence>
<dbReference type="GO" id="GO:0009134">
    <property type="term" value="P:nucleoside diphosphate catabolic process"/>
    <property type="evidence" value="ECO:0007669"/>
    <property type="project" value="TreeGrafter"/>
</dbReference>
<dbReference type="GeneID" id="17273811"/>
<dbReference type="RefSeq" id="XP_005780695.1">
    <property type="nucleotide sequence ID" value="XM_005780638.1"/>
</dbReference>
<keyword evidence="2" id="KW-0378">Hydrolase</keyword>
<dbReference type="GO" id="GO:0017111">
    <property type="term" value="F:ribonucleoside triphosphate phosphatase activity"/>
    <property type="evidence" value="ECO:0007669"/>
    <property type="project" value="TreeGrafter"/>
</dbReference>
<dbReference type="GO" id="GO:0004382">
    <property type="term" value="F:GDP phosphatase activity"/>
    <property type="evidence" value="ECO:0007669"/>
    <property type="project" value="TreeGrafter"/>
</dbReference>
<dbReference type="Gene3D" id="3.30.420.150">
    <property type="entry name" value="Exopolyphosphatase. Domain 2"/>
    <property type="match status" value="1"/>
</dbReference>
<dbReference type="Proteomes" id="UP000013827">
    <property type="component" value="Unassembled WGS sequence"/>
</dbReference>
<dbReference type="PANTHER" id="PTHR11782">
    <property type="entry name" value="ADENOSINE/GUANOSINE DIPHOSPHATASE"/>
    <property type="match status" value="1"/>
</dbReference>
<evidence type="ECO:0000313" key="6">
    <source>
        <dbReference type="Proteomes" id="UP000013827"/>
    </source>
</evidence>
<dbReference type="InterPro" id="IPR000407">
    <property type="entry name" value="GDA1_CD39_NTPase"/>
</dbReference>
<feature type="binding site" evidence="4">
    <location>
        <begin position="147"/>
        <end position="151"/>
    </location>
    <ligand>
        <name>ATP</name>
        <dbReference type="ChEBI" id="CHEBI:30616"/>
    </ligand>
</feature>
<protein>
    <recommendedName>
        <fullName evidence="7">Apyrase</fullName>
    </recommendedName>
</protein>
<keyword evidence="4" id="KW-0067">ATP-binding</keyword>
<dbReference type="Pfam" id="PF01150">
    <property type="entry name" value="GDA1_CD39"/>
    <property type="match status" value="1"/>
</dbReference>
<dbReference type="HOGENOM" id="CLU_010246_5_1_1"/>
<dbReference type="AlphaFoldDB" id="A0A0D3JXN1"/>
<evidence type="ECO:0000313" key="5">
    <source>
        <dbReference type="EnsemblProtists" id="EOD28266"/>
    </source>
</evidence>
<dbReference type="GO" id="GO:0045134">
    <property type="term" value="F:UDP phosphatase activity"/>
    <property type="evidence" value="ECO:0007669"/>
    <property type="project" value="TreeGrafter"/>
</dbReference>
<dbReference type="GO" id="GO:0016020">
    <property type="term" value="C:membrane"/>
    <property type="evidence" value="ECO:0007669"/>
    <property type="project" value="TreeGrafter"/>
</dbReference>
<comment type="similarity">
    <text evidence="1">Belongs to the GDA1/CD39 NTPase family.</text>
</comment>
<dbReference type="PaxDb" id="2903-EOD28266"/>